<dbReference type="InterPro" id="IPR005930">
    <property type="entry name" value="Pyruv_COase"/>
</dbReference>
<dbReference type="PROSITE" id="PS00867">
    <property type="entry name" value="CPSASE_2"/>
    <property type="match status" value="1"/>
</dbReference>
<organism evidence="9 10">
    <name type="scientific">Eumeta variegata</name>
    <name type="common">Bagworm moth</name>
    <name type="synonym">Eumeta japonica</name>
    <dbReference type="NCBI Taxonomy" id="151549"/>
    <lineage>
        <taxon>Eukaryota</taxon>
        <taxon>Metazoa</taxon>
        <taxon>Ecdysozoa</taxon>
        <taxon>Arthropoda</taxon>
        <taxon>Hexapoda</taxon>
        <taxon>Insecta</taxon>
        <taxon>Pterygota</taxon>
        <taxon>Neoptera</taxon>
        <taxon>Endopterygota</taxon>
        <taxon>Lepidoptera</taxon>
        <taxon>Glossata</taxon>
        <taxon>Ditrysia</taxon>
        <taxon>Tineoidea</taxon>
        <taxon>Psychidae</taxon>
        <taxon>Oiketicinae</taxon>
        <taxon>Eumeta</taxon>
    </lineage>
</organism>
<dbReference type="InterPro" id="IPR011761">
    <property type="entry name" value="ATP-grasp"/>
</dbReference>
<dbReference type="FunFam" id="3.30.1490.20:FF:000018">
    <property type="entry name" value="Biotin carboxylase"/>
    <property type="match status" value="1"/>
</dbReference>
<keyword evidence="1" id="KW-0436">Ligase</keyword>
<feature type="domain" description="ATP-grasp" evidence="6">
    <location>
        <begin position="160"/>
        <end position="355"/>
    </location>
</feature>
<dbReference type="Gene3D" id="3.30.470.20">
    <property type="entry name" value="ATP-grasp fold, B domain"/>
    <property type="match status" value="1"/>
</dbReference>
<dbReference type="SMART" id="SM00878">
    <property type="entry name" value="Biotin_carb_C"/>
    <property type="match status" value="1"/>
</dbReference>
<dbReference type="SUPFAM" id="SSF52440">
    <property type="entry name" value="PreATP-grasp domain"/>
    <property type="match status" value="1"/>
</dbReference>
<proteinExistence type="predicted"/>
<dbReference type="InterPro" id="IPR005482">
    <property type="entry name" value="Biotin_COase_C"/>
</dbReference>
<keyword evidence="9" id="KW-0670">Pyruvate</keyword>
<dbReference type="InterPro" id="IPR005479">
    <property type="entry name" value="CPAse_ATP-bd"/>
</dbReference>
<dbReference type="FunFam" id="3.40.50.20:FF:000010">
    <property type="entry name" value="Propionyl-CoA carboxylase subunit alpha"/>
    <property type="match status" value="1"/>
</dbReference>
<dbReference type="EMBL" id="BGZK01000438">
    <property type="protein sequence ID" value="GBP43561.1"/>
    <property type="molecule type" value="Genomic_DNA"/>
</dbReference>
<dbReference type="GO" id="GO:0006094">
    <property type="term" value="P:gluconeogenesis"/>
    <property type="evidence" value="ECO:0007669"/>
    <property type="project" value="InterPro"/>
</dbReference>
<keyword evidence="4" id="KW-0092">Biotin</keyword>
<evidence type="ECO:0000256" key="1">
    <source>
        <dbReference type="ARBA" id="ARBA00022598"/>
    </source>
</evidence>
<evidence type="ECO:0000256" key="2">
    <source>
        <dbReference type="ARBA" id="ARBA00022741"/>
    </source>
</evidence>
<keyword evidence="10" id="KW-1185">Reference proteome</keyword>
<dbReference type="GO" id="GO:0004736">
    <property type="term" value="F:pyruvate carboxylase activity"/>
    <property type="evidence" value="ECO:0007669"/>
    <property type="project" value="InterPro"/>
</dbReference>
<evidence type="ECO:0000256" key="3">
    <source>
        <dbReference type="ARBA" id="ARBA00022840"/>
    </source>
</evidence>
<dbReference type="FunFam" id="3.30.470.20:FF:000012">
    <property type="entry name" value="Pyruvate carboxylase"/>
    <property type="match status" value="1"/>
</dbReference>
<dbReference type="AlphaFoldDB" id="A0A4C1VXL5"/>
<dbReference type="InterPro" id="IPR011054">
    <property type="entry name" value="Rudment_hybrid_motif"/>
</dbReference>
<evidence type="ECO:0000313" key="9">
    <source>
        <dbReference type="EMBL" id="GBP43561.1"/>
    </source>
</evidence>
<evidence type="ECO:0000259" key="8">
    <source>
        <dbReference type="PROSITE" id="PS50991"/>
    </source>
</evidence>
<dbReference type="InterPro" id="IPR000891">
    <property type="entry name" value="PYR_CT"/>
</dbReference>
<evidence type="ECO:0000256" key="4">
    <source>
        <dbReference type="ARBA" id="ARBA00023267"/>
    </source>
</evidence>
<accession>A0A4C1VXL5</accession>
<dbReference type="PROSITE" id="PS50975">
    <property type="entry name" value="ATP_GRASP"/>
    <property type="match status" value="1"/>
</dbReference>
<dbReference type="Pfam" id="PF02785">
    <property type="entry name" value="Biotin_carb_C"/>
    <property type="match status" value="1"/>
</dbReference>
<keyword evidence="2 5" id="KW-0547">Nucleotide-binding</keyword>
<evidence type="ECO:0000259" key="6">
    <source>
        <dbReference type="PROSITE" id="PS50975"/>
    </source>
</evidence>
<evidence type="ECO:0000256" key="5">
    <source>
        <dbReference type="PROSITE-ProRule" id="PRU00409"/>
    </source>
</evidence>
<dbReference type="NCBIfam" id="NF009554">
    <property type="entry name" value="PRK12999.1"/>
    <property type="match status" value="1"/>
</dbReference>
<dbReference type="PROSITE" id="PS50991">
    <property type="entry name" value="PYR_CT"/>
    <property type="match status" value="1"/>
</dbReference>
<dbReference type="SUPFAM" id="SSF51246">
    <property type="entry name" value="Rudiment single hybrid motif"/>
    <property type="match status" value="1"/>
</dbReference>
<dbReference type="GO" id="GO:0005524">
    <property type="term" value="F:ATP binding"/>
    <property type="evidence" value="ECO:0007669"/>
    <property type="project" value="UniProtKB-UniRule"/>
</dbReference>
<evidence type="ECO:0000313" key="10">
    <source>
        <dbReference type="Proteomes" id="UP000299102"/>
    </source>
</evidence>
<dbReference type="GO" id="GO:0046872">
    <property type="term" value="F:metal ion binding"/>
    <property type="evidence" value="ECO:0007669"/>
    <property type="project" value="InterPro"/>
</dbReference>
<dbReference type="PANTHER" id="PTHR43778:SF2">
    <property type="entry name" value="PYRUVATE CARBOXYLASE, MITOCHONDRIAL"/>
    <property type="match status" value="1"/>
</dbReference>
<dbReference type="InterPro" id="IPR055268">
    <property type="entry name" value="PCB-like"/>
</dbReference>
<dbReference type="Proteomes" id="UP000299102">
    <property type="component" value="Unassembled WGS sequence"/>
</dbReference>
<dbReference type="PANTHER" id="PTHR43778">
    <property type="entry name" value="PYRUVATE CARBOXYLASE"/>
    <property type="match status" value="1"/>
</dbReference>
<dbReference type="STRING" id="151549.A0A4C1VXL5"/>
<reference evidence="9 10" key="1">
    <citation type="journal article" date="2019" name="Commun. Biol.">
        <title>The bagworm genome reveals a unique fibroin gene that provides high tensile strength.</title>
        <authorList>
            <person name="Kono N."/>
            <person name="Nakamura H."/>
            <person name="Ohtoshi R."/>
            <person name="Tomita M."/>
            <person name="Numata K."/>
            <person name="Arakawa K."/>
        </authorList>
    </citation>
    <scope>NUCLEOTIDE SEQUENCE [LARGE SCALE GENOMIC DNA]</scope>
</reference>
<gene>
    <name evidence="9" type="primary">PC</name>
    <name evidence="9" type="ORF">EVAR_87478_1</name>
</gene>
<dbReference type="InterPro" id="IPR013785">
    <property type="entry name" value="Aldolase_TIM"/>
</dbReference>
<protein>
    <submittedName>
        <fullName evidence="9">Pyruvate carboxylase, mitochondrial</fullName>
    </submittedName>
</protein>
<keyword evidence="3 5" id="KW-0067">ATP-binding</keyword>
<dbReference type="GO" id="GO:0005737">
    <property type="term" value="C:cytoplasm"/>
    <property type="evidence" value="ECO:0007669"/>
    <property type="project" value="TreeGrafter"/>
</dbReference>
<comment type="caution">
    <text evidence="9">The sequence shown here is derived from an EMBL/GenBank/DDBJ whole genome shotgun (WGS) entry which is preliminary data.</text>
</comment>
<dbReference type="InterPro" id="IPR005481">
    <property type="entry name" value="BC-like_N"/>
</dbReference>
<dbReference type="InterPro" id="IPR016185">
    <property type="entry name" value="PreATP-grasp_dom_sf"/>
</dbReference>
<dbReference type="NCBIfam" id="TIGR01235">
    <property type="entry name" value="pyruv_carbox"/>
    <property type="match status" value="1"/>
</dbReference>
<evidence type="ECO:0000259" key="7">
    <source>
        <dbReference type="PROSITE" id="PS50979"/>
    </source>
</evidence>
<dbReference type="GO" id="GO:0009374">
    <property type="term" value="F:biotin binding"/>
    <property type="evidence" value="ECO:0007669"/>
    <property type="project" value="UniProtKB-ARBA"/>
</dbReference>
<dbReference type="PROSITE" id="PS50979">
    <property type="entry name" value="BC"/>
    <property type="match status" value="1"/>
</dbReference>
<feature type="domain" description="Biotin carboxylation" evidence="7">
    <location>
        <begin position="38"/>
        <end position="488"/>
    </location>
</feature>
<dbReference type="SUPFAM" id="SSF51569">
    <property type="entry name" value="Aldolase"/>
    <property type="match status" value="1"/>
</dbReference>
<dbReference type="InterPro" id="IPR011764">
    <property type="entry name" value="Biotin_carboxylation_dom"/>
</dbReference>
<dbReference type="Gene3D" id="3.20.20.70">
    <property type="entry name" value="Aldolase class I"/>
    <property type="match status" value="1"/>
</dbReference>
<dbReference type="OrthoDB" id="196847at2759"/>
<dbReference type="Pfam" id="PF02786">
    <property type="entry name" value="CPSase_L_D2"/>
    <property type="match status" value="1"/>
</dbReference>
<dbReference type="Pfam" id="PF00289">
    <property type="entry name" value="Biotin_carb_N"/>
    <property type="match status" value="1"/>
</dbReference>
<name>A0A4C1VXL5_EUMVA</name>
<feature type="domain" description="Pyruvate carboxyltransferase" evidence="8">
    <location>
        <begin position="566"/>
        <end position="674"/>
    </location>
</feature>
<dbReference type="SUPFAM" id="SSF56059">
    <property type="entry name" value="Glutathione synthetase ATP-binding domain-like"/>
    <property type="match status" value="1"/>
</dbReference>
<sequence length="674" mass="74839">MQILKARYAVRSASAHIQTWTIAKNRTVSTNQNVEYKPIRSVLVANRGEIAIRVFRACTELGIRSVAIYSEQDRLHMHRQKADESYLVGKGLSPVEAYLSIPEIIRVAKENDVDAVHPGYGLLSERSDFAQAIINAGMRFIGPAPSVVQQMGDKVAARQAAIEAKVPIVPGTDGPVTTKEEALEFCKQHGLPVIFKAAYGGGGRGMRVVRDMSEVASAFERASSEALGAFGNGSMFIERFIERPRHIEVQLLGDKAGNVVHLYERDCSVQRRHQKVVEIAPAPRLDPEIRQKMVDCAVHLARHVGYENAGTAEFLLDEKGNFYFIEVNARLQVEHTITEEVTGIDLVQSQIRVAEGMTLPELGLTQDNIRTQGYAIQCRVTTEDPANDFQPSTGRIEVFRSGEGMGIRLDSASTFAGAVISPYYDSLLVKVISHASDLSSSAAKMTRALKEFRIRGVKTNIPFLLNVLENQKFLNGAVDTYFIDENPQLFMFKASQNRAQKILNYLGYVLVNGPATPLATKIPPSDVKPYIPPVPLAIQPPRGFKQILTEGGPAAFAKAVRNHKGLLLMDTTYRDAHQSLLATRVRTHDLLAVSPYVAHNFSNLYSLENWGGATFDVALRFLHECPWERLEDMRRLIPNIPFQMLLRGANAVGYTNYPDNVVYKFCEMAVHCDT</sequence>